<keyword evidence="4" id="KW-1185">Reference proteome</keyword>
<proteinExistence type="predicted"/>
<reference evidence="3 4" key="1">
    <citation type="journal article" date="2012" name="Genome Biol.">
        <title>Genome and low-iron response of an oceanic diatom adapted to chronic iron limitation.</title>
        <authorList>
            <person name="Lommer M."/>
            <person name="Specht M."/>
            <person name="Roy A.S."/>
            <person name="Kraemer L."/>
            <person name="Andreson R."/>
            <person name="Gutowska M.A."/>
            <person name="Wolf J."/>
            <person name="Bergner S.V."/>
            <person name="Schilhabel M.B."/>
            <person name="Klostermeier U.C."/>
            <person name="Beiko R.G."/>
            <person name="Rosenstiel P."/>
            <person name="Hippler M."/>
            <person name="Laroche J."/>
        </authorList>
    </citation>
    <scope>NUCLEOTIDE SEQUENCE [LARGE SCALE GENOMIC DNA]</scope>
    <source>
        <strain evidence="3 4">CCMP1005</strain>
    </source>
</reference>
<evidence type="ECO:0000259" key="2">
    <source>
        <dbReference type="Pfam" id="PF20710"/>
    </source>
</evidence>
<dbReference type="EMBL" id="AGNL01011215">
    <property type="protein sequence ID" value="EJK68525.1"/>
    <property type="molecule type" value="Genomic_DNA"/>
</dbReference>
<organism evidence="3 4">
    <name type="scientific">Thalassiosira oceanica</name>
    <name type="common">Marine diatom</name>
    <dbReference type="NCBI Taxonomy" id="159749"/>
    <lineage>
        <taxon>Eukaryota</taxon>
        <taxon>Sar</taxon>
        <taxon>Stramenopiles</taxon>
        <taxon>Ochrophyta</taxon>
        <taxon>Bacillariophyta</taxon>
        <taxon>Coscinodiscophyceae</taxon>
        <taxon>Thalassiosirophycidae</taxon>
        <taxon>Thalassiosirales</taxon>
        <taxon>Thalassiosiraceae</taxon>
        <taxon>Thalassiosira</taxon>
    </lineage>
</organism>
<sequence>MNLSSNSKVQFVTPNVNDVLSGRGTTINVHPGNEKFRTLVQQQKHDFMYAEARKDKRLIASGIIEKISSQDPPGRFLQEIVNFDGDVEEIGDKEAAAASGINQLLLKKKWVVCDHEKAMSKAMKEWQGGKMIRQKRRMDELNTLLGGQNVGGEGLVQQIIKRRQLEDSLIMDRLGGGGGMQGSGFQLPMGLPPAVPTALQGLGGSSMAQLLGGNQPPNMAAMQQQQQQPVKHEPAEISRLLQEAMGGNAPTNASQNANNNNADSTSDSTSNAASSFGQGLAMGMGVAHNQGPRTFEQGLAIGFALARSGVQQLPNGIAAQPQHAPAAPAMNEESIRSLMEFQQSMNEMKSDQPKDANV</sequence>
<evidence type="ECO:0000256" key="1">
    <source>
        <dbReference type="SAM" id="MobiDB-lite"/>
    </source>
</evidence>
<name>K0ST04_THAOC</name>
<accession>K0ST04</accession>
<evidence type="ECO:0000313" key="3">
    <source>
        <dbReference type="EMBL" id="EJK68525.1"/>
    </source>
</evidence>
<dbReference type="Proteomes" id="UP000266841">
    <property type="component" value="Unassembled WGS sequence"/>
</dbReference>
<evidence type="ECO:0000313" key="4">
    <source>
        <dbReference type="Proteomes" id="UP000266841"/>
    </source>
</evidence>
<dbReference type="AlphaFoldDB" id="K0ST04"/>
<dbReference type="InterPro" id="IPR049227">
    <property type="entry name" value="DUF6824"/>
</dbReference>
<dbReference type="OrthoDB" id="56244at2759"/>
<feature type="compositionally biased region" description="Low complexity" evidence="1">
    <location>
        <begin position="214"/>
        <end position="228"/>
    </location>
</feature>
<protein>
    <recommendedName>
        <fullName evidence="2">DUF6824 domain-containing protein</fullName>
    </recommendedName>
</protein>
<feature type="domain" description="DUF6824" evidence="2">
    <location>
        <begin position="18"/>
        <end position="96"/>
    </location>
</feature>
<comment type="caution">
    <text evidence="3">The sequence shown here is derived from an EMBL/GenBank/DDBJ whole genome shotgun (WGS) entry which is preliminary data.</text>
</comment>
<dbReference type="eggNOG" id="ENOG502TAVU">
    <property type="taxonomic scope" value="Eukaryota"/>
</dbReference>
<feature type="region of interest" description="Disordered" evidence="1">
    <location>
        <begin position="206"/>
        <end position="233"/>
    </location>
</feature>
<gene>
    <name evidence="3" type="ORF">THAOC_10289</name>
</gene>
<feature type="compositionally biased region" description="Low complexity" evidence="1">
    <location>
        <begin position="248"/>
        <end position="275"/>
    </location>
</feature>
<dbReference type="Pfam" id="PF20710">
    <property type="entry name" value="DUF6824"/>
    <property type="match status" value="1"/>
</dbReference>
<feature type="region of interest" description="Disordered" evidence="1">
    <location>
        <begin position="246"/>
        <end position="276"/>
    </location>
</feature>